<dbReference type="InterPro" id="IPR007197">
    <property type="entry name" value="rSAM"/>
</dbReference>
<dbReference type="Pfam" id="PF21016">
    <property type="entry name" value="RlmN_N"/>
    <property type="match status" value="1"/>
</dbReference>
<comment type="subcellular location">
    <subcellularLocation>
        <location evidence="2">Cytoplasm</location>
    </subcellularLocation>
</comment>
<dbReference type="InterPro" id="IPR058240">
    <property type="entry name" value="rSAM_sf"/>
</dbReference>
<evidence type="ECO:0000256" key="11">
    <source>
        <dbReference type="ARBA" id="ARBA00023004"/>
    </source>
</evidence>
<dbReference type="SFLD" id="SFLDS00029">
    <property type="entry name" value="Radical_SAM"/>
    <property type="match status" value="1"/>
</dbReference>
<keyword evidence="7" id="KW-0808">Transferase</keyword>
<proteinExistence type="inferred from homology"/>
<sequence>MVATSVAVVQHVFSVPMARALQGSRSFRIICSRRASTSSSSPGRSSQVDSRVLLGMSESELQQLSVDLGQQSYRGKQLHHLIYQRKVKEIQDFSQLPQAFRHDLQQAGWRVGRSPIYHTVTAADGTVKLLIKLEDNRLIETVGIPVEDDKGSMRLTACVSSQVGCPLRCSFCATGKGGYSRNLKRHEIVEQVLAIEEILKHRVTNVVFMGMGEPMLNLKAVLEAHQCLNKDVQIGQRMITISTVGVPNTIRRLASYKLQSTLAVSLHAPNQTLRETIVPSAKTYPLEAIMKDCRDYFLATSRRVSFEYALLAGVNDKAEHALELAELLHKWGRGYHVNLIPFNPIDGTDYQRPHKKSVQAFATTLESRKITVSIRQTRGLDASAACGQLRNEFQKHPLLTNSDIMQPQIGMAVAC</sequence>
<reference evidence="15" key="1">
    <citation type="submission" date="2018-02" db="EMBL/GenBank/DDBJ databases">
        <title>Rhizophora mucronata_Transcriptome.</title>
        <authorList>
            <person name="Meera S.P."/>
            <person name="Sreeshan A."/>
            <person name="Augustine A."/>
        </authorList>
    </citation>
    <scope>NUCLEOTIDE SEQUENCE</scope>
    <source>
        <tissue evidence="15">Leaf</tissue>
    </source>
</reference>
<keyword evidence="3" id="KW-0004">4Fe-4S</keyword>
<evidence type="ECO:0000256" key="1">
    <source>
        <dbReference type="ARBA" id="ARBA00001966"/>
    </source>
</evidence>
<keyword evidence="13" id="KW-1015">Disulfide bond</keyword>
<dbReference type="SUPFAM" id="SSF102114">
    <property type="entry name" value="Radical SAM enzymes"/>
    <property type="match status" value="1"/>
</dbReference>
<feature type="domain" description="Radical SAM core" evidence="14">
    <location>
        <begin position="151"/>
        <end position="381"/>
    </location>
</feature>
<dbReference type="InterPro" id="IPR013785">
    <property type="entry name" value="Aldolase_TIM"/>
</dbReference>
<dbReference type="SFLD" id="SFLDF00275">
    <property type="entry name" value="adenosine_C2_methyltransferase"/>
    <property type="match status" value="1"/>
</dbReference>
<keyword evidence="10" id="KW-0479">Metal-binding</keyword>
<evidence type="ECO:0000256" key="3">
    <source>
        <dbReference type="ARBA" id="ARBA00022485"/>
    </source>
</evidence>
<dbReference type="GO" id="GO:0051539">
    <property type="term" value="F:4 iron, 4 sulfur cluster binding"/>
    <property type="evidence" value="ECO:0007669"/>
    <property type="project" value="UniProtKB-KW"/>
</dbReference>
<keyword evidence="6" id="KW-0489">Methyltransferase</keyword>
<dbReference type="PANTHER" id="PTHR30544">
    <property type="entry name" value="23S RRNA METHYLTRANSFERASE"/>
    <property type="match status" value="1"/>
</dbReference>
<evidence type="ECO:0000256" key="8">
    <source>
        <dbReference type="ARBA" id="ARBA00022691"/>
    </source>
</evidence>
<dbReference type="SFLD" id="SFLDG01062">
    <property type="entry name" value="methyltransferase_(Class_A)"/>
    <property type="match status" value="1"/>
</dbReference>
<keyword evidence="11" id="KW-0408">Iron</keyword>
<dbReference type="CDD" id="cd01335">
    <property type="entry name" value="Radical_SAM"/>
    <property type="match status" value="1"/>
</dbReference>
<dbReference type="GO" id="GO:0070475">
    <property type="term" value="P:rRNA base methylation"/>
    <property type="evidence" value="ECO:0007669"/>
    <property type="project" value="InterPro"/>
</dbReference>
<dbReference type="GO" id="GO:0030488">
    <property type="term" value="P:tRNA methylation"/>
    <property type="evidence" value="ECO:0007669"/>
    <property type="project" value="InterPro"/>
</dbReference>
<dbReference type="Gene3D" id="1.10.150.530">
    <property type="match status" value="1"/>
</dbReference>
<dbReference type="InterPro" id="IPR040072">
    <property type="entry name" value="Methyltransferase_A"/>
</dbReference>
<evidence type="ECO:0000256" key="10">
    <source>
        <dbReference type="ARBA" id="ARBA00022723"/>
    </source>
</evidence>
<evidence type="ECO:0000256" key="13">
    <source>
        <dbReference type="ARBA" id="ARBA00023157"/>
    </source>
</evidence>
<dbReference type="Pfam" id="PF04055">
    <property type="entry name" value="Radical_SAM"/>
    <property type="match status" value="1"/>
</dbReference>
<dbReference type="PIRSF" id="PIRSF006004">
    <property type="entry name" value="CHP00048"/>
    <property type="match status" value="1"/>
</dbReference>
<comment type="cofactor">
    <cofactor evidence="1">
        <name>[4Fe-4S] cluster</name>
        <dbReference type="ChEBI" id="CHEBI:49883"/>
    </cofactor>
</comment>
<keyword evidence="12" id="KW-0411">Iron-sulfur</keyword>
<dbReference type="GO" id="GO:0046872">
    <property type="term" value="F:metal ion binding"/>
    <property type="evidence" value="ECO:0007669"/>
    <property type="project" value="UniProtKB-KW"/>
</dbReference>
<dbReference type="Gene3D" id="3.20.20.70">
    <property type="entry name" value="Aldolase class I"/>
    <property type="match status" value="1"/>
</dbReference>
<evidence type="ECO:0000256" key="4">
    <source>
        <dbReference type="ARBA" id="ARBA00022490"/>
    </source>
</evidence>
<evidence type="ECO:0000256" key="6">
    <source>
        <dbReference type="ARBA" id="ARBA00022603"/>
    </source>
</evidence>
<dbReference type="GO" id="GO:0008173">
    <property type="term" value="F:RNA methyltransferase activity"/>
    <property type="evidence" value="ECO:0007669"/>
    <property type="project" value="InterPro"/>
</dbReference>
<dbReference type="PROSITE" id="PS51918">
    <property type="entry name" value="RADICAL_SAM"/>
    <property type="match status" value="1"/>
</dbReference>
<dbReference type="FunFam" id="1.10.150.530:FF:000009">
    <property type="entry name" value="Putative dual-specificity RNA methyltransferase RlmN"/>
    <property type="match status" value="1"/>
</dbReference>
<dbReference type="HAMAP" id="MF_01849">
    <property type="entry name" value="RNA_methyltr_RlmN"/>
    <property type="match status" value="1"/>
</dbReference>
<evidence type="ECO:0000256" key="2">
    <source>
        <dbReference type="ARBA" id="ARBA00004496"/>
    </source>
</evidence>
<dbReference type="InterPro" id="IPR006638">
    <property type="entry name" value="Elp3/MiaA/NifB-like_rSAM"/>
</dbReference>
<dbReference type="InterPro" id="IPR048641">
    <property type="entry name" value="RlmN_N"/>
</dbReference>
<keyword evidence="9" id="KW-0819">tRNA processing</keyword>
<dbReference type="AlphaFoldDB" id="A0A2P2LBF5"/>
<organism evidence="15">
    <name type="scientific">Rhizophora mucronata</name>
    <name type="common">Asiatic mangrove</name>
    <dbReference type="NCBI Taxonomy" id="61149"/>
    <lineage>
        <taxon>Eukaryota</taxon>
        <taxon>Viridiplantae</taxon>
        <taxon>Streptophyta</taxon>
        <taxon>Embryophyta</taxon>
        <taxon>Tracheophyta</taxon>
        <taxon>Spermatophyta</taxon>
        <taxon>Magnoliopsida</taxon>
        <taxon>eudicotyledons</taxon>
        <taxon>Gunneridae</taxon>
        <taxon>Pentapetalae</taxon>
        <taxon>rosids</taxon>
        <taxon>fabids</taxon>
        <taxon>Malpighiales</taxon>
        <taxon>Rhizophoraceae</taxon>
        <taxon>Rhizophora</taxon>
    </lineage>
</organism>
<dbReference type="NCBIfam" id="TIGR00048">
    <property type="entry name" value="rRNA_mod_RlmN"/>
    <property type="match status" value="1"/>
</dbReference>
<evidence type="ECO:0000256" key="12">
    <source>
        <dbReference type="ARBA" id="ARBA00023014"/>
    </source>
</evidence>
<evidence type="ECO:0000313" key="15">
    <source>
        <dbReference type="EMBL" id="MBX15282.1"/>
    </source>
</evidence>
<dbReference type="InterPro" id="IPR004383">
    <property type="entry name" value="rRNA_lsu_MTrfase_RlmN/Cfr"/>
</dbReference>
<keyword evidence="5" id="KW-0698">rRNA processing</keyword>
<evidence type="ECO:0000256" key="5">
    <source>
        <dbReference type="ARBA" id="ARBA00022552"/>
    </source>
</evidence>
<dbReference type="FunFam" id="3.20.20.70:FF:000014">
    <property type="entry name" value="Probable dual-specificity RNA methyltransferase RlmN"/>
    <property type="match status" value="1"/>
</dbReference>
<dbReference type="PANTHER" id="PTHR30544:SF5">
    <property type="entry name" value="RADICAL SAM CORE DOMAIN-CONTAINING PROTEIN"/>
    <property type="match status" value="1"/>
</dbReference>
<keyword evidence="4" id="KW-0963">Cytoplasm</keyword>
<dbReference type="EMBL" id="GGEC01034800">
    <property type="protein sequence ID" value="MBX15284.1"/>
    <property type="molecule type" value="Transcribed_RNA"/>
</dbReference>
<protein>
    <submittedName>
        <fullName evidence="15">Uncharacterized protein MANES_10G029700</fullName>
    </submittedName>
</protein>
<dbReference type="GO" id="GO:0005737">
    <property type="term" value="C:cytoplasm"/>
    <property type="evidence" value="ECO:0007669"/>
    <property type="project" value="UniProtKB-SubCell"/>
</dbReference>
<accession>A0A2P2LBF5</accession>
<dbReference type="EMBL" id="GGEC01034798">
    <property type="protein sequence ID" value="MBX15282.1"/>
    <property type="molecule type" value="Transcribed_RNA"/>
</dbReference>
<dbReference type="SMART" id="SM00729">
    <property type="entry name" value="Elp3"/>
    <property type="match status" value="1"/>
</dbReference>
<evidence type="ECO:0000256" key="9">
    <source>
        <dbReference type="ARBA" id="ARBA00022694"/>
    </source>
</evidence>
<keyword evidence="8" id="KW-0949">S-adenosyl-L-methionine</keyword>
<dbReference type="InterPro" id="IPR027492">
    <property type="entry name" value="RNA_MTrfase_RlmN"/>
</dbReference>
<evidence type="ECO:0000256" key="7">
    <source>
        <dbReference type="ARBA" id="ARBA00022679"/>
    </source>
</evidence>
<name>A0A2P2LBF5_RHIMU</name>
<evidence type="ECO:0000259" key="14">
    <source>
        <dbReference type="PROSITE" id="PS51918"/>
    </source>
</evidence>